<protein>
    <submittedName>
        <fullName evidence="3">SGNH/GDSL hydrolase family protein</fullName>
        <ecNumber evidence="3">3.1.-.-</ecNumber>
    </submittedName>
</protein>
<reference evidence="3 4" key="1">
    <citation type="submission" date="2024-03" db="EMBL/GenBank/DDBJ databases">
        <authorList>
            <person name="Jo J.-H."/>
        </authorList>
    </citation>
    <scope>NUCLEOTIDE SEQUENCE [LARGE SCALE GENOMIC DNA]</scope>
    <source>
        <strain evidence="3 4">PS1R-30</strain>
    </source>
</reference>
<evidence type="ECO:0000313" key="4">
    <source>
        <dbReference type="Proteomes" id="UP001361239"/>
    </source>
</evidence>
<feature type="domain" description="SGNH hydrolase-type esterase" evidence="2">
    <location>
        <begin position="38"/>
        <end position="284"/>
    </location>
</feature>
<dbReference type="PANTHER" id="PTHR37981:SF1">
    <property type="entry name" value="SGNH HYDROLASE-TYPE ESTERASE DOMAIN-CONTAINING PROTEIN"/>
    <property type="match status" value="1"/>
</dbReference>
<dbReference type="GO" id="GO:0016787">
    <property type="term" value="F:hydrolase activity"/>
    <property type="evidence" value="ECO:0007669"/>
    <property type="project" value="UniProtKB-KW"/>
</dbReference>
<dbReference type="Proteomes" id="UP001361239">
    <property type="component" value="Unassembled WGS sequence"/>
</dbReference>
<dbReference type="RefSeq" id="WP_339589182.1">
    <property type="nucleotide sequence ID" value="NZ_JBBHJZ010000006.1"/>
</dbReference>
<evidence type="ECO:0000313" key="3">
    <source>
        <dbReference type="EMBL" id="MEJ5979243.1"/>
    </source>
</evidence>
<dbReference type="EMBL" id="JBBHJZ010000006">
    <property type="protein sequence ID" value="MEJ5979243.1"/>
    <property type="molecule type" value="Genomic_DNA"/>
</dbReference>
<organism evidence="3 4">
    <name type="scientific">Novosphingobium anseongense</name>
    <dbReference type="NCBI Taxonomy" id="3133436"/>
    <lineage>
        <taxon>Bacteria</taxon>
        <taxon>Pseudomonadati</taxon>
        <taxon>Pseudomonadota</taxon>
        <taxon>Alphaproteobacteria</taxon>
        <taxon>Sphingomonadales</taxon>
        <taxon>Sphingomonadaceae</taxon>
        <taxon>Novosphingobium</taxon>
    </lineage>
</organism>
<evidence type="ECO:0000259" key="2">
    <source>
        <dbReference type="Pfam" id="PF13472"/>
    </source>
</evidence>
<gene>
    <name evidence="3" type="ORF">WG901_21500</name>
</gene>
<feature type="chain" id="PRO_5047299745" evidence="1">
    <location>
        <begin position="19"/>
        <end position="296"/>
    </location>
</feature>
<dbReference type="SUPFAM" id="SSF52266">
    <property type="entry name" value="SGNH hydrolase"/>
    <property type="match status" value="1"/>
</dbReference>
<evidence type="ECO:0000256" key="1">
    <source>
        <dbReference type="SAM" id="SignalP"/>
    </source>
</evidence>
<dbReference type="CDD" id="cd01823">
    <property type="entry name" value="SEST_like"/>
    <property type="match status" value="1"/>
</dbReference>
<dbReference type="InterPro" id="IPR036514">
    <property type="entry name" value="SGNH_hydro_sf"/>
</dbReference>
<dbReference type="InterPro" id="IPR037460">
    <property type="entry name" value="SEST-like"/>
</dbReference>
<feature type="signal peptide" evidence="1">
    <location>
        <begin position="1"/>
        <end position="18"/>
    </location>
</feature>
<sequence>MKSLARGTIMALGLTALAASPAAARDKATFGQGARYVAMGSSFASGSGVAPYDPAAPARCQRSTQNYAHQLAAKRNLALVDVTCGGATTAHILGAWNELPPQVEALTADTALVTITIGGNDIGYIGGLIAGSCGGDPNSAAVAQPLCQMIAAGRRGGAAMLTATEAGWTKVGEALADIVREIRRRAPRARIVFVDYLTVLPDGALCSQTPLSFEAARGGRATAARLAALTASVARRNGAEVLPVSRLSRGRHDACAAAPWMAGFIPPDASRGFVPYHPNLAGMTAVAEALDRSLGR</sequence>
<dbReference type="PANTHER" id="PTHR37981">
    <property type="entry name" value="LIPASE 2"/>
    <property type="match status" value="1"/>
</dbReference>
<comment type="caution">
    <text evidence="3">The sequence shown here is derived from an EMBL/GenBank/DDBJ whole genome shotgun (WGS) entry which is preliminary data.</text>
</comment>
<accession>A0ABU8S1K2</accession>
<keyword evidence="3" id="KW-0378">Hydrolase</keyword>
<dbReference type="EC" id="3.1.-.-" evidence="3"/>
<dbReference type="InterPro" id="IPR013830">
    <property type="entry name" value="SGNH_hydro"/>
</dbReference>
<proteinExistence type="predicted"/>
<name>A0ABU8S1K2_9SPHN</name>
<dbReference type="Gene3D" id="3.40.50.1110">
    <property type="entry name" value="SGNH hydrolase"/>
    <property type="match status" value="1"/>
</dbReference>
<dbReference type="Pfam" id="PF13472">
    <property type="entry name" value="Lipase_GDSL_2"/>
    <property type="match status" value="1"/>
</dbReference>
<keyword evidence="4" id="KW-1185">Reference proteome</keyword>
<keyword evidence="1" id="KW-0732">Signal</keyword>